<dbReference type="Proteomes" id="UP001499884">
    <property type="component" value="Unassembled WGS sequence"/>
</dbReference>
<gene>
    <name evidence="1" type="ORF">GCM10023082_50440</name>
</gene>
<comment type="caution">
    <text evidence="1">The sequence shown here is derived from an EMBL/GenBank/DDBJ whole genome shotgun (WGS) entry which is preliminary data.</text>
</comment>
<name>A0ABP7FVF6_9ACTN</name>
<dbReference type="Gene3D" id="3.40.50.1980">
    <property type="entry name" value="Nitrogenase molybdenum iron protein domain"/>
    <property type="match status" value="1"/>
</dbReference>
<keyword evidence="2" id="KW-1185">Reference proteome</keyword>
<dbReference type="EMBL" id="BAABEP010000046">
    <property type="protein sequence ID" value="GAA3748063.1"/>
    <property type="molecule type" value="Genomic_DNA"/>
</dbReference>
<dbReference type="RefSeq" id="WP_345651857.1">
    <property type="nucleotide sequence ID" value="NZ_BAABEP010000046.1"/>
</dbReference>
<sequence length="65" mass="6849">MAPVGVGPEKIPGDKLFQTVPAVRRGHSVVLDNQDICQAFAANSALSIGYALGRTVPLFAKALRD</sequence>
<evidence type="ECO:0000313" key="1">
    <source>
        <dbReference type="EMBL" id="GAA3748063.1"/>
    </source>
</evidence>
<protein>
    <submittedName>
        <fullName evidence="1">Uncharacterized protein</fullName>
    </submittedName>
</protein>
<reference evidence="2" key="1">
    <citation type="journal article" date="2019" name="Int. J. Syst. Evol. Microbiol.">
        <title>The Global Catalogue of Microorganisms (GCM) 10K type strain sequencing project: providing services to taxonomists for standard genome sequencing and annotation.</title>
        <authorList>
            <consortium name="The Broad Institute Genomics Platform"/>
            <consortium name="The Broad Institute Genome Sequencing Center for Infectious Disease"/>
            <person name="Wu L."/>
            <person name="Ma J."/>
        </authorList>
    </citation>
    <scope>NUCLEOTIDE SEQUENCE [LARGE SCALE GENOMIC DNA]</scope>
    <source>
        <strain evidence="2">JCM 30846</strain>
    </source>
</reference>
<organism evidence="1 2">
    <name type="scientific">Streptomyces tremellae</name>
    <dbReference type="NCBI Taxonomy" id="1124239"/>
    <lineage>
        <taxon>Bacteria</taxon>
        <taxon>Bacillati</taxon>
        <taxon>Actinomycetota</taxon>
        <taxon>Actinomycetes</taxon>
        <taxon>Kitasatosporales</taxon>
        <taxon>Streptomycetaceae</taxon>
        <taxon>Streptomyces</taxon>
    </lineage>
</organism>
<evidence type="ECO:0000313" key="2">
    <source>
        <dbReference type="Proteomes" id="UP001499884"/>
    </source>
</evidence>
<accession>A0ABP7FVF6</accession>
<proteinExistence type="predicted"/>